<dbReference type="Proteomes" id="UP000323884">
    <property type="component" value="Unassembled WGS sequence"/>
</dbReference>
<evidence type="ECO:0000313" key="1">
    <source>
        <dbReference type="EMBL" id="TZF99017.1"/>
    </source>
</evidence>
<gene>
    <name evidence="1" type="ORF">FW781_03575</name>
</gene>
<protein>
    <submittedName>
        <fullName evidence="1">DUF4440 domain-containing protein</fullName>
    </submittedName>
</protein>
<name>A0A5D8ZWQ0_9FLAO</name>
<keyword evidence="1" id="KW-0614">Plasmid</keyword>
<dbReference type="RefSeq" id="WP_172625654.1">
    <property type="nucleotide sequence ID" value="NZ_VTRU01000001.1"/>
</dbReference>
<dbReference type="EMBL" id="VTRU01000001">
    <property type="protein sequence ID" value="TZF99017.1"/>
    <property type="molecule type" value="Genomic_DNA"/>
</dbReference>
<geneLocation type="plasmid" evidence="1">
    <name>unnamed1</name>
</geneLocation>
<comment type="caution">
    <text evidence="1">The sequence shown here is derived from an EMBL/GenBank/DDBJ whole genome shotgun (WGS) entry which is preliminary data.</text>
</comment>
<evidence type="ECO:0000313" key="2">
    <source>
        <dbReference type="Proteomes" id="UP000323884"/>
    </source>
</evidence>
<dbReference type="AlphaFoldDB" id="A0A5D8ZWQ0"/>
<proteinExistence type="predicted"/>
<organism evidence="1 2">
    <name type="scientific">Chryseobacterium panacisoli</name>
    <dbReference type="NCBI Taxonomy" id="1807141"/>
    <lineage>
        <taxon>Bacteria</taxon>
        <taxon>Pseudomonadati</taxon>
        <taxon>Bacteroidota</taxon>
        <taxon>Flavobacteriia</taxon>
        <taxon>Flavobacteriales</taxon>
        <taxon>Weeksellaceae</taxon>
        <taxon>Chryseobacterium group</taxon>
        <taxon>Chryseobacterium</taxon>
    </lineage>
</organism>
<accession>A0A5D8ZWQ0</accession>
<keyword evidence="2" id="KW-1185">Reference proteome</keyword>
<sequence length="148" mass="17450">MKIINFKTPESTQMDDKFLLNQLTKSFFNLFTNTNGKKPDFESIDDICLNETIIIKKDKDNEEVYTLDSFITPRKKILTDGTLIEFEEYEVNEETKIVNNIAQRFSKYQKHGYLNGNYFEGNGTKFFQYVKTAKGWKINSVIWEDENI</sequence>
<reference evidence="1 2" key="1">
    <citation type="submission" date="2019-08" db="EMBL/GenBank/DDBJ databases">
        <title>Draft genome sequence of Chryseobacterium sp. Gsoil 183.</title>
        <authorList>
            <person name="Im W.-T."/>
        </authorList>
    </citation>
    <scope>NUCLEOTIDE SEQUENCE [LARGE SCALE GENOMIC DNA]</scope>
    <source>
        <strain evidence="1 2">Gsoil 183</strain>
        <plasmid evidence="1">unnamed1</plasmid>
    </source>
</reference>